<feature type="repeat" description="Solcar" evidence="9">
    <location>
        <begin position="147"/>
        <end position="213"/>
    </location>
</feature>
<keyword evidence="5" id="KW-0677">Repeat</keyword>
<evidence type="ECO:0000256" key="10">
    <source>
        <dbReference type="RuleBase" id="RU000488"/>
    </source>
</evidence>
<evidence type="ECO:0000256" key="5">
    <source>
        <dbReference type="ARBA" id="ARBA00022737"/>
    </source>
</evidence>
<dbReference type="Pfam" id="PF00153">
    <property type="entry name" value="Mito_carr"/>
    <property type="match status" value="2"/>
</dbReference>
<proteinExistence type="inferred from homology"/>
<keyword evidence="6" id="KW-1133">Transmembrane helix</keyword>
<dbReference type="AlphaFoldDB" id="A0AAV5M485"/>
<organism evidence="11 12">
    <name type="scientific">Rubroshorea leprosula</name>
    <dbReference type="NCBI Taxonomy" id="152421"/>
    <lineage>
        <taxon>Eukaryota</taxon>
        <taxon>Viridiplantae</taxon>
        <taxon>Streptophyta</taxon>
        <taxon>Embryophyta</taxon>
        <taxon>Tracheophyta</taxon>
        <taxon>Spermatophyta</taxon>
        <taxon>Magnoliopsida</taxon>
        <taxon>eudicotyledons</taxon>
        <taxon>Gunneridae</taxon>
        <taxon>Pentapetalae</taxon>
        <taxon>rosids</taxon>
        <taxon>malvids</taxon>
        <taxon>Malvales</taxon>
        <taxon>Dipterocarpaceae</taxon>
        <taxon>Rubroshorea</taxon>
    </lineage>
</organism>
<dbReference type="PROSITE" id="PS50920">
    <property type="entry name" value="SOLCAR"/>
    <property type="match status" value="1"/>
</dbReference>
<reference evidence="11 12" key="1">
    <citation type="journal article" date="2021" name="Commun. Biol.">
        <title>The genome of Shorea leprosula (Dipterocarpaceae) highlights the ecological relevance of drought in aseasonal tropical rainforests.</title>
        <authorList>
            <person name="Ng K.K.S."/>
            <person name="Kobayashi M.J."/>
            <person name="Fawcett J.A."/>
            <person name="Hatakeyama M."/>
            <person name="Paape T."/>
            <person name="Ng C.H."/>
            <person name="Ang C.C."/>
            <person name="Tnah L.H."/>
            <person name="Lee C.T."/>
            <person name="Nishiyama T."/>
            <person name="Sese J."/>
            <person name="O'Brien M.J."/>
            <person name="Copetti D."/>
            <person name="Mohd Noor M.I."/>
            <person name="Ong R.C."/>
            <person name="Putra M."/>
            <person name="Sireger I.Z."/>
            <person name="Indrioko S."/>
            <person name="Kosugi Y."/>
            <person name="Izuno A."/>
            <person name="Isagi Y."/>
            <person name="Lee S.L."/>
            <person name="Shimizu K.K."/>
        </authorList>
    </citation>
    <scope>NUCLEOTIDE SEQUENCE [LARGE SCALE GENOMIC DNA]</scope>
    <source>
        <strain evidence="11">214</strain>
    </source>
</reference>
<comment type="caution">
    <text evidence="11">The sequence shown here is derived from an EMBL/GenBank/DDBJ whole genome shotgun (WGS) entry which is preliminary data.</text>
</comment>
<gene>
    <name evidence="11" type="ORF">SLEP1_g50662</name>
</gene>
<evidence type="ECO:0000256" key="3">
    <source>
        <dbReference type="ARBA" id="ARBA00022448"/>
    </source>
</evidence>
<evidence type="ECO:0000313" key="12">
    <source>
        <dbReference type="Proteomes" id="UP001054252"/>
    </source>
</evidence>
<keyword evidence="3 10" id="KW-0813">Transport</keyword>
<dbReference type="InterPro" id="IPR050567">
    <property type="entry name" value="Mitochondrial_Carrier"/>
</dbReference>
<dbReference type="InterPro" id="IPR018108">
    <property type="entry name" value="MCP_transmembrane"/>
</dbReference>
<evidence type="ECO:0000256" key="4">
    <source>
        <dbReference type="ARBA" id="ARBA00022692"/>
    </source>
</evidence>
<dbReference type="PANTHER" id="PTHR45624">
    <property type="entry name" value="MITOCHONDRIAL BASIC AMINO ACIDS TRANSPORTER-RELATED"/>
    <property type="match status" value="1"/>
</dbReference>
<name>A0AAV5M485_9ROSI</name>
<evidence type="ECO:0000256" key="2">
    <source>
        <dbReference type="ARBA" id="ARBA00006375"/>
    </source>
</evidence>
<dbReference type="Gene3D" id="1.50.40.10">
    <property type="entry name" value="Mitochondrial carrier domain"/>
    <property type="match status" value="1"/>
</dbReference>
<evidence type="ECO:0000256" key="1">
    <source>
        <dbReference type="ARBA" id="ARBA00004225"/>
    </source>
</evidence>
<protein>
    <submittedName>
        <fullName evidence="11">Uncharacterized protein</fullName>
    </submittedName>
</protein>
<comment type="subcellular location">
    <subcellularLocation>
        <location evidence="1">Mitochondrion membrane</location>
        <topology evidence="1">Multi-pass membrane protein</topology>
    </subcellularLocation>
</comment>
<evidence type="ECO:0000256" key="7">
    <source>
        <dbReference type="ARBA" id="ARBA00023128"/>
    </source>
</evidence>
<accession>A0AAV5M485</accession>
<dbReference type="PANTHER" id="PTHR45624:SF10">
    <property type="entry name" value="SLC (SOLUTE CARRIER) HOMOLOG"/>
    <property type="match status" value="1"/>
</dbReference>
<keyword evidence="12" id="KW-1185">Reference proteome</keyword>
<dbReference type="SUPFAM" id="SSF103506">
    <property type="entry name" value="Mitochondrial carrier"/>
    <property type="match status" value="1"/>
</dbReference>
<dbReference type="EMBL" id="BPVZ01000168">
    <property type="protein sequence ID" value="GKV43362.1"/>
    <property type="molecule type" value="Genomic_DNA"/>
</dbReference>
<evidence type="ECO:0000256" key="8">
    <source>
        <dbReference type="ARBA" id="ARBA00023136"/>
    </source>
</evidence>
<comment type="similarity">
    <text evidence="2 10">Belongs to the mitochondrial carrier (TC 2.A.29) family.</text>
</comment>
<evidence type="ECO:0000256" key="9">
    <source>
        <dbReference type="PROSITE-ProRule" id="PRU00282"/>
    </source>
</evidence>
<evidence type="ECO:0000313" key="11">
    <source>
        <dbReference type="EMBL" id="GKV43362.1"/>
    </source>
</evidence>
<keyword evidence="8 9" id="KW-0472">Membrane</keyword>
<evidence type="ECO:0000256" key="6">
    <source>
        <dbReference type="ARBA" id="ARBA00022989"/>
    </source>
</evidence>
<keyword evidence="4 9" id="KW-0812">Transmembrane</keyword>
<keyword evidence="7" id="KW-0496">Mitochondrion</keyword>
<dbReference type="InterPro" id="IPR023395">
    <property type="entry name" value="MCP_dom_sf"/>
</dbReference>
<dbReference type="Proteomes" id="UP001054252">
    <property type="component" value="Unassembled WGS sequence"/>
</dbReference>
<dbReference type="GO" id="GO:0031966">
    <property type="term" value="C:mitochondrial membrane"/>
    <property type="evidence" value="ECO:0007669"/>
    <property type="project" value="UniProtKB-SubCell"/>
</dbReference>
<dbReference type="GO" id="GO:0022857">
    <property type="term" value="F:transmembrane transporter activity"/>
    <property type="evidence" value="ECO:0007669"/>
    <property type="project" value="TreeGrafter"/>
</dbReference>
<sequence>MGAPLASVTFQDAMVFQVYAVLSRALDFSVPVNDPPSYKSVALGVGTEAIQSILPSPLELVKIRLQFAEQSSYTATPHHPTTSSQRRPISVAKSIWRTEGLRGYTGDLRTITVLRDVPAYGFYFWTYECTREKLHPRCRKRGDESLRTMLVSERLTGVASWVSCYPLDVLKTRLQAQSASSPLKYNGVVDCLGKSVKQDGYGVLLARIKNCSC</sequence>